<keyword evidence="5" id="KW-0699">rRNA-binding</keyword>
<dbReference type="Proteomes" id="UP000005496">
    <property type="component" value="Unassembled WGS sequence"/>
</dbReference>
<comment type="function">
    <text evidence="5">Forms part of the polypeptide exit tunnel.</text>
</comment>
<dbReference type="OrthoDB" id="9803201at2"/>
<dbReference type="HAMAP" id="MF_01328_B">
    <property type="entry name" value="Ribosomal_uL4_B"/>
    <property type="match status" value="1"/>
</dbReference>
<accession>D6SUN2</accession>
<dbReference type="NCBIfam" id="TIGR03953">
    <property type="entry name" value="rplD_bact"/>
    <property type="match status" value="1"/>
</dbReference>
<dbReference type="GO" id="GO:0003735">
    <property type="term" value="F:structural constituent of ribosome"/>
    <property type="evidence" value="ECO:0007669"/>
    <property type="project" value="InterPro"/>
</dbReference>
<comment type="function">
    <text evidence="5">One of the primary rRNA binding proteins, this protein initially binds near the 5'-end of the 23S rRNA. It is important during the early stages of 50S assembly. It makes multiple contacts with different domains of the 23S rRNA in the assembled 50S subunit and ribosome.</text>
</comment>
<dbReference type="GO" id="GO:1990904">
    <property type="term" value="C:ribonucleoprotein complex"/>
    <property type="evidence" value="ECO:0007669"/>
    <property type="project" value="UniProtKB-KW"/>
</dbReference>
<keyword evidence="5" id="KW-0694">RNA-binding</keyword>
<comment type="similarity">
    <text evidence="1 5">Belongs to the universal ribosomal protein uL4 family.</text>
</comment>
<dbReference type="InterPro" id="IPR002136">
    <property type="entry name" value="Ribosomal_uL4"/>
</dbReference>
<keyword evidence="8" id="KW-1185">Reference proteome</keyword>
<evidence type="ECO:0000256" key="4">
    <source>
        <dbReference type="ARBA" id="ARBA00035244"/>
    </source>
</evidence>
<dbReference type="InterPro" id="IPR013005">
    <property type="entry name" value="Ribosomal_uL4-like"/>
</dbReference>
<dbReference type="eggNOG" id="COG0088">
    <property type="taxonomic scope" value="Bacteria"/>
</dbReference>
<dbReference type="EMBL" id="ACJN02000004">
    <property type="protein sequence ID" value="EFI33012.1"/>
    <property type="molecule type" value="Genomic_DNA"/>
</dbReference>
<sequence>MLSAKVYSQDNQEVGEIDLQENVFSVSVKPELMHQAVRAHRAAVRSGTVGVKNRALISGGGRKPWRQKGTGRARAGTGRSPLWRGGAVIHGPKARDYSIKLNKKVRRLALKMALSTKYAQDKLQILDNLDLSRIRTKDFVSIKNNLGLKKPLIVTAEKSNNLELSARNVPGVEVITQDSINVYEVLKHQELVMDKQAVEKLQERLG</sequence>
<evidence type="ECO:0000256" key="3">
    <source>
        <dbReference type="ARBA" id="ARBA00023274"/>
    </source>
</evidence>
<evidence type="ECO:0000313" key="7">
    <source>
        <dbReference type="EMBL" id="EFI33012.1"/>
    </source>
</evidence>
<comment type="subunit">
    <text evidence="5">Part of the 50S ribosomal subunit.</text>
</comment>
<dbReference type="SUPFAM" id="SSF52166">
    <property type="entry name" value="Ribosomal protein L4"/>
    <property type="match status" value="1"/>
</dbReference>
<comment type="caution">
    <text evidence="7">The sequence shown here is derived from an EMBL/GenBank/DDBJ whole genome shotgun (WGS) entry which is preliminary data.</text>
</comment>
<dbReference type="GO" id="GO:0006412">
    <property type="term" value="P:translation"/>
    <property type="evidence" value="ECO:0007669"/>
    <property type="project" value="UniProtKB-UniRule"/>
</dbReference>
<organism evidence="7 8">
    <name type="scientific">Desulfonatronospira thiodismutans ASO3-1</name>
    <dbReference type="NCBI Taxonomy" id="555779"/>
    <lineage>
        <taxon>Bacteria</taxon>
        <taxon>Pseudomonadati</taxon>
        <taxon>Thermodesulfobacteriota</taxon>
        <taxon>Desulfovibrionia</taxon>
        <taxon>Desulfovibrionales</taxon>
        <taxon>Desulfonatronovibrionaceae</taxon>
        <taxon>Desulfonatronospira</taxon>
    </lineage>
</organism>
<dbReference type="PANTHER" id="PTHR10746:SF6">
    <property type="entry name" value="LARGE RIBOSOMAL SUBUNIT PROTEIN UL4M"/>
    <property type="match status" value="1"/>
</dbReference>
<dbReference type="GO" id="GO:0005840">
    <property type="term" value="C:ribosome"/>
    <property type="evidence" value="ECO:0007669"/>
    <property type="project" value="UniProtKB-KW"/>
</dbReference>
<proteinExistence type="inferred from homology"/>
<feature type="region of interest" description="Disordered" evidence="6">
    <location>
        <begin position="59"/>
        <end position="78"/>
    </location>
</feature>
<dbReference type="GO" id="GO:0019843">
    <property type="term" value="F:rRNA binding"/>
    <property type="evidence" value="ECO:0007669"/>
    <property type="project" value="UniProtKB-UniRule"/>
</dbReference>
<dbReference type="Pfam" id="PF00573">
    <property type="entry name" value="Ribosomal_L4"/>
    <property type="match status" value="1"/>
</dbReference>
<evidence type="ECO:0000313" key="8">
    <source>
        <dbReference type="Proteomes" id="UP000005496"/>
    </source>
</evidence>
<evidence type="ECO:0000256" key="1">
    <source>
        <dbReference type="ARBA" id="ARBA00010528"/>
    </source>
</evidence>
<dbReference type="InterPro" id="IPR023574">
    <property type="entry name" value="Ribosomal_uL4_dom_sf"/>
</dbReference>
<dbReference type="Gene3D" id="3.40.1370.10">
    <property type="match status" value="1"/>
</dbReference>
<keyword evidence="2 5" id="KW-0689">Ribosomal protein</keyword>
<dbReference type="RefSeq" id="WP_008871705.1">
    <property type="nucleotide sequence ID" value="NZ_ACJN02000004.1"/>
</dbReference>
<protein>
    <recommendedName>
        <fullName evidence="4 5">Large ribosomal subunit protein uL4</fullName>
    </recommendedName>
</protein>
<dbReference type="PANTHER" id="PTHR10746">
    <property type="entry name" value="50S RIBOSOMAL PROTEIN L4"/>
    <property type="match status" value="1"/>
</dbReference>
<evidence type="ECO:0000256" key="2">
    <source>
        <dbReference type="ARBA" id="ARBA00022980"/>
    </source>
</evidence>
<gene>
    <name evidence="5" type="primary">rplD</name>
    <name evidence="7" type="ORF">Dthio_PD0326</name>
</gene>
<evidence type="ECO:0000256" key="5">
    <source>
        <dbReference type="HAMAP-Rule" id="MF_01328"/>
    </source>
</evidence>
<name>D6SUN2_9BACT</name>
<keyword evidence="3 5" id="KW-0687">Ribonucleoprotein</keyword>
<reference evidence="7" key="1">
    <citation type="submission" date="2010-05" db="EMBL/GenBank/DDBJ databases">
        <title>The draft genome of Desulfonatronospira thiodismutans ASO3-1.</title>
        <authorList>
            <consortium name="US DOE Joint Genome Institute (JGI-PGF)"/>
            <person name="Lucas S."/>
            <person name="Copeland A."/>
            <person name="Lapidus A."/>
            <person name="Cheng J.-F."/>
            <person name="Bruce D."/>
            <person name="Goodwin L."/>
            <person name="Pitluck S."/>
            <person name="Chertkov O."/>
            <person name="Brettin T."/>
            <person name="Detter J.C."/>
            <person name="Han C."/>
            <person name="Land M.L."/>
            <person name="Hauser L."/>
            <person name="Kyrpides N."/>
            <person name="Mikhailova N."/>
            <person name="Muyzer G."/>
            <person name="Woyke T."/>
        </authorList>
    </citation>
    <scope>NUCLEOTIDE SEQUENCE [LARGE SCALE GENOMIC DNA]</scope>
    <source>
        <strain evidence="7">ASO3-1</strain>
    </source>
</reference>
<evidence type="ECO:0000256" key="6">
    <source>
        <dbReference type="SAM" id="MobiDB-lite"/>
    </source>
</evidence>
<dbReference type="AlphaFoldDB" id="D6SUN2"/>